<comment type="similarity">
    <text evidence="1 3 5">Belongs to the aldehyde dehydrogenase family.</text>
</comment>
<evidence type="ECO:0000256" key="2">
    <source>
        <dbReference type="ARBA" id="ARBA00023002"/>
    </source>
</evidence>
<comment type="caution">
    <text evidence="7">The sequence shown here is derived from an EMBL/GenBank/DDBJ whole genome shotgun (WGS) entry which is preliminary data.</text>
</comment>
<dbReference type="EMBL" id="BAABJP010000001">
    <property type="protein sequence ID" value="GAA5144412.1"/>
    <property type="molecule type" value="Genomic_DNA"/>
</dbReference>
<evidence type="ECO:0000256" key="4">
    <source>
        <dbReference type="PROSITE-ProRule" id="PRU10007"/>
    </source>
</evidence>
<organism evidence="7 8">
    <name type="scientific">Pseudonocardia eucalypti</name>
    <dbReference type="NCBI Taxonomy" id="648755"/>
    <lineage>
        <taxon>Bacteria</taxon>
        <taxon>Bacillati</taxon>
        <taxon>Actinomycetota</taxon>
        <taxon>Actinomycetes</taxon>
        <taxon>Pseudonocardiales</taxon>
        <taxon>Pseudonocardiaceae</taxon>
        <taxon>Pseudonocardia</taxon>
    </lineage>
</organism>
<dbReference type="PIRSF" id="PIRSF036492">
    <property type="entry name" value="ALDH"/>
    <property type="match status" value="1"/>
</dbReference>
<evidence type="ECO:0000256" key="1">
    <source>
        <dbReference type="ARBA" id="ARBA00009986"/>
    </source>
</evidence>
<dbReference type="InterPro" id="IPR016161">
    <property type="entry name" value="Ald_DH/histidinol_DH"/>
</dbReference>
<dbReference type="RefSeq" id="WP_345702443.1">
    <property type="nucleotide sequence ID" value="NZ_BAABJP010000001.1"/>
</dbReference>
<feature type="domain" description="Aldehyde dehydrogenase" evidence="6">
    <location>
        <begin position="12"/>
        <end position="469"/>
    </location>
</feature>
<name>A0ABP9PCL0_9PSEU</name>
<gene>
    <name evidence="7" type="ORF">GCM10023321_00730</name>
</gene>
<dbReference type="PROSITE" id="PS00687">
    <property type="entry name" value="ALDEHYDE_DEHYDR_GLU"/>
    <property type="match status" value="1"/>
</dbReference>
<dbReference type="InterPro" id="IPR015590">
    <property type="entry name" value="Aldehyde_DH_dom"/>
</dbReference>
<sequence length="516" mass="55710">MTTTQSGPITHDAGETFEVRSPIDGSVAARLPLHGPDHVAAAAARLRAAQPAWEDLGPKQRCKYLLQWLDWIMDNERRLLDLVQKESGKSWGDTSFESVVAVQIINYVAKHAPKWLADVKVKPDGLLNKTKRLKVHARPYPLVGVITPWNFPLTMPLLDIPFALAAGAAVLSKPSEVTPLAWSEAARGWQEIGAPHVLECVTGLGATGAAVVDQVDMIQFTGSTRTGRAIAVRAAERLIPASLELGGKDAMIVLDDADLDRAVNGAVWGGLFNAGQVCISVERLYVHEGIYDEFVSRVSEKVAAIRQGTDTDHSFTNDIGAMATPAQVDIVDKHVQDALAKGARVLTGGTRGEVGNYYAPTVLVDVDHNMACMTEETFGPTLPIMKVGSEEEAVRLANDSPYGLAGSVWSRDAKRAEALAKRLDTGGVTLNNALTGVAQMGVPFGGWKSSGMGARNGGAYSVRKYTRQQALVGERVAMKSEMNWYPTTPENAGKMAKAVRLLGMHDWRRRFGKPAR</sequence>
<evidence type="ECO:0000256" key="5">
    <source>
        <dbReference type="RuleBase" id="RU003345"/>
    </source>
</evidence>
<dbReference type="InterPro" id="IPR050740">
    <property type="entry name" value="Aldehyde_DH_Superfamily"/>
</dbReference>
<dbReference type="InterPro" id="IPR012394">
    <property type="entry name" value="Aldehyde_DH_NAD(P)"/>
</dbReference>
<dbReference type="Gene3D" id="3.40.605.10">
    <property type="entry name" value="Aldehyde Dehydrogenase, Chain A, domain 1"/>
    <property type="match status" value="1"/>
</dbReference>
<dbReference type="Proteomes" id="UP001428817">
    <property type="component" value="Unassembled WGS sequence"/>
</dbReference>
<dbReference type="Pfam" id="PF00171">
    <property type="entry name" value="Aldedh"/>
    <property type="match status" value="1"/>
</dbReference>
<evidence type="ECO:0000256" key="3">
    <source>
        <dbReference type="PIRNR" id="PIRNR036492"/>
    </source>
</evidence>
<dbReference type="CDD" id="cd07099">
    <property type="entry name" value="ALDH_DDALDH"/>
    <property type="match status" value="1"/>
</dbReference>
<dbReference type="Gene3D" id="3.40.309.10">
    <property type="entry name" value="Aldehyde Dehydrogenase, Chain A, domain 2"/>
    <property type="match status" value="1"/>
</dbReference>
<keyword evidence="2 3" id="KW-0560">Oxidoreductase</keyword>
<accession>A0ABP9PCL0</accession>
<dbReference type="PANTHER" id="PTHR43353">
    <property type="entry name" value="SUCCINATE-SEMIALDEHYDE DEHYDROGENASE, MITOCHONDRIAL"/>
    <property type="match status" value="1"/>
</dbReference>
<feature type="active site" evidence="4">
    <location>
        <position position="244"/>
    </location>
</feature>
<evidence type="ECO:0000313" key="8">
    <source>
        <dbReference type="Proteomes" id="UP001428817"/>
    </source>
</evidence>
<protein>
    <recommendedName>
        <fullName evidence="3">Aldehyde dehydrogenase</fullName>
    </recommendedName>
</protein>
<dbReference type="InterPro" id="IPR016162">
    <property type="entry name" value="Ald_DH_N"/>
</dbReference>
<proteinExistence type="inferred from homology"/>
<evidence type="ECO:0000313" key="7">
    <source>
        <dbReference type="EMBL" id="GAA5144412.1"/>
    </source>
</evidence>
<dbReference type="SUPFAM" id="SSF53720">
    <property type="entry name" value="ALDH-like"/>
    <property type="match status" value="1"/>
</dbReference>
<dbReference type="PANTHER" id="PTHR43353:SF5">
    <property type="entry name" value="SUCCINATE-SEMIALDEHYDE DEHYDROGENASE, MITOCHONDRIAL"/>
    <property type="match status" value="1"/>
</dbReference>
<dbReference type="InterPro" id="IPR016163">
    <property type="entry name" value="Ald_DH_C"/>
</dbReference>
<keyword evidence="8" id="KW-1185">Reference proteome</keyword>
<evidence type="ECO:0000259" key="6">
    <source>
        <dbReference type="Pfam" id="PF00171"/>
    </source>
</evidence>
<reference evidence="8" key="1">
    <citation type="journal article" date="2019" name="Int. J. Syst. Evol. Microbiol.">
        <title>The Global Catalogue of Microorganisms (GCM) 10K type strain sequencing project: providing services to taxonomists for standard genome sequencing and annotation.</title>
        <authorList>
            <consortium name="The Broad Institute Genomics Platform"/>
            <consortium name="The Broad Institute Genome Sequencing Center for Infectious Disease"/>
            <person name="Wu L."/>
            <person name="Ma J."/>
        </authorList>
    </citation>
    <scope>NUCLEOTIDE SEQUENCE [LARGE SCALE GENOMIC DNA]</scope>
    <source>
        <strain evidence="8">JCM 18303</strain>
    </source>
</reference>
<dbReference type="InterPro" id="IPR029510">
    <property type="entry name" value="Ald_DH_CS_GLU"/>
</dbReference>